<dbReference type="InterPro" id="IPR008775">
    <property type="entry name" value="Phytyl_CoA_dOase-like"/>
</dbReference>
<reference evidence="2 5" key="2">
    <citation type="submission" date="2020-04" db="EMBL/GenBank/DDBJ databases">
        <authorList>
            <person name="De Canck E."/>
        </authorList>
    </citation>
    <scope>NUCLEOTIDE SEQUENCE [LARGE SCALE GENOMIC DNA]</scope>
    <source>
        <strain evidence="2 5">LMG 29660</strain>
    </source>
</reference>
<protein>
    <submittedName>
        <fullName evidence="3">Phytanoyl-CoA dioxygenase</fullName>
    </submittedName>
</protein>
<dbReference type="GO" id="GO:0016706">
    <property type="term" value="F:2-oxoglutarate-dependent dioxygenase activity"/>
    <property type="evidence" value="ECO:0007669"/>
    <property type="project" value="UniProtKB-ARBA"/>
</dbReference>
<dbReference type="PANTHER" id="PTHR20883:SF48">
    <property type="entry name" value="ECTOINE DIOXYGENASE"/>
    <property type="match status" value="1"/>
</dbReference>
<dbReference type="OrthoDB" id="9796766at2"/>
<accession>A0A1X1PBF6</accession>
<evidence type="ECO:0000313" key="3">
    <source>
        <dbReference type="EMBL" id="ORT82892.1"/>
    </source>
</evidence>
<dbReference type="GO" id="GO:0005506">
    <property type="term" value="F:iron ion binding"/>
    <property type="evidence" value="ECO:0007669"/>
    <property type="project" value="UniProtKB-ARBA"/>
</dbReference>
<proteinExistence type="predicted"/>
<keyword evidence="4" id="KW-1185">Reference proteome</keyword>
<dbReference type="SUPFAM" id="SSF51197">
    <property type="entry name" value="Clavaminate synthase-like"/>
    <property type="match status" value="1"/>
</dbReference>
<dbReference type="EMBL" id="NBYX01000015">
    <property type="protein sequence ID" value="ORT82892.1"/>
    <property type="molecule type" value="Genomic_DNA"/>
</dbReference>
<evidence type="ECO:0000313" key="2">
    <source>
        <dbReference type="EMBL" id="CAB3764060.1"/>
    </source>
</evidence>
<dbReference type="Pfam" id="PF05721">
    <property type="entry name" value="PhyH"/>
    <property type="match status" value="1"/>
</dbReference>
<dbReference type="Gene3D" id="2.60.120.620">
    <property type="entry name" value="q2cbj1_9rhob like domain"/>
    <property type="match status" value="1"/>
</dbReference>
<comment type="cofactor">
    <cofactor evidence="1">
        <name>Fe(2+)</name>
        <dbReference type="ChEBI" id="CHEBI:29033"/>
    </cofactor>
</comment>
<keyword evidence="3" id="KW-0223">Dioxygenase</keyword>
<dbReference type="RefSeq" id="WP_085041673.1">
    <property type="nucleotide sequence ID" value="NZ_CADIKG010000014.1"/>
</dbReference>
<evidence type="ECO:0000256" key="1">
    <source>
        <dbReference type="ARBA" id="ARBA00001954"/>
    </source>
</evidence>
<organism evidence="3 4">
    <name type="scientific">Burkholderia puraquae</name>
    <dbReference type="NCBI Taxonomy" id="1904757"/>
    <lineage>
        <taxon>Bacteria</taxon>
        <taxon>Pseudomonadati</taxon>
        <taxon>Pseudomonadota</taxon>
        <taxon>Betaproteobacteria</taxon>
        <taxon>Burkholderiales</taxon>
        <taxon>Burkholderiaceae</taxon>
        <taxon>Burkholderia</taxon>
        <taxon>Burkholderia cepacia complex</taxon>
    </lineage>
</organism>
<dbReference type="PANTHER" id="PTHR20883">
    <property type="entry name" value="PHYTANOYL-COA DIOXYGENASE DOMAIN CONTAINING 1"/>
    <property type="match status" value="1"/>
</dbReference>
<dbReference type="Proteomes" id="UP000494135">
    <property type="component" value="Unassembled WGS sequence"/>
</dbReference>
<sequence>MSLQRLSSNSTPDDLANAVRQDGGAIVKNFLGSDLLARVQRTLFDTLETAPNGVDEYFAGTQTRRVSRLFARTDWMAEVALHPLYLGAARSILQTPIKIWSGENQVDVAPDIQVGVTQAIQIRPGQGHQPLHRDDSVWLWRHPSYGREARFQVMVAVSDFTEANGATVVIPGSHKWDDERMPKQEEAIPAVMSAGDALFFIGSTYHGGGKNTSDAPRTGLTMSYDLAILRQEENQYLTVPIERVKRYPEELQRLLGWTYGTTFAGFVERNGQMSDPNDLLKMKDFLEVGHFD</sequence>
<dbReference type="AlphaFoldDB" id="A0A1X1PBF6"/>
<evidence type="ECO:0000313" key="4">
    <source>
        <dbReference type="Proteomes" id="UP000193146"/>
    </source>
</evidence>
<reference evidence="3 4" key="1">
    <citation type="submission" date="2017-04" db="EMBL/GenBank/DDBJ databases">
        <title>Burkholderia puraquae sp. nov., a novel Burkholderia cepacia complex species from hospital setting samples.</title>
        <authorList>
            <person name="Martina P."/>
            <person name="Leguizamon M."/>
            <person name="Prieto C."/>
            <person name="Sousa S."/>
            <person name="Montanaro P."/>
            <person name="Draghi W."/>
            <person name="Staembler M."/>
            <person name="Bettiol M."/>
            <person name="Figoli C."/>
            <person name="Palau J."/>
            <person name="Alvarez F."/>
            <person name="Benetti S."/>
            <person name="Anchat E."/>
            <person name="Vescina C."/>
            <person name="Ferreras J."/>
            <person name="Lasch P."/>
            <person name="Lagares A."/>
            <person name="Zorreguieta A."/>
            <person name="Yantorno O."/>
            <person name="Bosch A."/>
        </authorList>
    </citation>
    <scope>NUCLEOTIDE SEQUENCE [LARGE SCALE GENOMIC DNA]</scope>
    <source>
        <strain evidence="3 4">CAMPA 1040</strain>
    </source>
</reference>
<name>A0A1X1PBF6_9BURK</name>
<gene>
    <name evidence="3" type="ORF">B7G54_25975</name>
    <name evidence="2" type="ORF">LMG29660_04907</name>
</gene>
<dbReference type="EMBL" id="CADIKG010000014">
    <property type="protein sequence ID" value="CAB3764060.1"/>
    <property type="molecule type" value="Genomic_DNA"/>
</dbReference>
<keyword evidence="3" id="KW-0560">Oxidoreductase</keyword>
<dbReference type="Proteomes" id="UP000193146">
    <property type="component" value="Unassembled WGS sequence"/>
</dbReference>
<evidence type="ECO:0000313" key="5">
    <source>
        <dbReference type="Proteomes" id="UP000494135"/>
    </source>
</evidence>